<dbReference type="Pfam" id="PF13392">
    <property type="entry name" value="HNH_3"/>
    <property type="match status" value="1"/>
</dbReference>
<proteinExistence type="predicted"/>
<dbReference type="InterPro" id="IPR003615">
    <property type="entry name" value="HNH_nuc"/>
</dbReference>
<dbReference type="GeneID" id="24638847"/>
<dbReference type="Gene3D" id="3.90.75.20">
    <property type="match status" value="1"/>
</dbReference>
<evidence type="ECO:0000313" key="2">
    <source>
        <dbReference type="EMBL" id="AFU63713.1"/>
    </source>
</evidence>
<protein>
    <recommendedName>
        <fullName evidence="1">HNH nuclease domain-containing protein</fullName>
    </recommendedName>
</protein>
<name>K4I238_9CAUD</name>
<evidence type="ECO:0000313" key="3">
    <source>
        <dbReference type="Proteomes" id="UP000007004"/>
    </source>
</evidence>
<dbReference type="EMBL" id="JX181824">
    <property type="protein sequence ID" value="AFU63713.1"/>
    <property type="molecule type" value="Genomic_DNA"/>
</dbReference>
<dbReference type="RefSeq" id="YP_009148868.1">
    <property type="nucleotide sequence ID" value="NC_027351.1"/>
</dbReference>
<dbReference type="InterPro" id="IPR044925">
    <property type="entry name" value="His-Me_finger_sf"/>
</dbReference>
<dbReference type="KEGG" id="vg:24638847"/>
<accession>K4I238</accession>
<sequence length="133" mass="15353">MDNQQISTLAKIPISNGYFCDHEGNIYSSNRGKLRKLKPYLHKGKGKKFYQRICLKNGKHYLLHRLICAAKIGRDLLEEEEVNHLDANTLNNCWENIELSCRASNVEHAVCNNLYCSGEEWYLARGKIPTTIR</sequence>
<feature type="domain" description="HNH nuclease" evidence="1">
    <location>
        <begin position="61"/>
        <end position="105"/>
    </location>
</feature>
<dbReference type="Proteomes" id="UP000007004">
    <property type="component" value="Segment"/>
</dbReference>
<reference evidence="2 3" key="1">
    <citation type="submission" date="2012-06" db="EMBL/GenBank/DDBJ databases">
        <title>Bacteriophages quickly and effectively reduce contamination of various foods with Salmonella.</title>
        <authorList>
            <person name="Woolston J."/>
            <person name="Parks A.R."/>
            <person name="Hanna L.F."/>
            <person name="Charbonneau D."/>
            <person name="Sulakvelidze A."/>
        </authorList>
    </citation>
    <scope>NUCLEOTIDE SEQUENCE [LARGE SCALE GENOMIC DNA]</scope>
    <source>
        <strain evidence="2">SSE-121</strain>
    </source>
</reference>
<organism evidence="2 3">
    <name type="scientific">Salmonella phage SSE121</name>
    <dbReference type="NCBI Taxonomy" id="1204529"/>
    <lineage>
        <taxon>Viruses</taxon>
        <taxon>Duplodnaviria</taxon>
        <taxon>Heunggongvirae</taxon>
        <taxon>Uroviricota</taxon>
        <taxon>Caudoviricetes</taxon>
        <taxon>Vequintavirinae</taxon>
        <taxon>Seunavirus</taxon>
        <taxon>Seunavirus SSE121</taxon>
    </lineage>
</organism>
<evidence type="ECO:0000259" key="1">
    <source>
        <dbReference type="Pfam" id="PF13392"/>
    </source>
</evidence>
<dbReference type="SUPFAM" id="SSF54060">
    <property type="entry name" value="His-Me finger endonucleases"/>
    <property type="match status" value="1"/>
</dbReference>
<keyword evidence="3" id="KW-1185">Reference proteome</keyword>